<organism evidence="3 4">
    <name type="scientific">Cerrena zonata</name>
    <dbReference type="NCBI Taxonomy" id="2478898"/>
    <lineage>
        <taxon>Eukaryota</taxon>
        <taxon>Fungi</taxon>
        <taxon>Dikarya</taxon>
        <taxon>Basidiomycota</taxon>
        <taxon>Agaricomycotina</taxon>
        <taxon>Agaricomycetes</taxon>
        <taxon>Polyporales</taxon>
        <taxon>Cerrenaceae</taxon>
        <taxon>Cerrena</taxon>
    </lineage>
</organism>
<reference evidence="3 4" key="1">
    <citation type="submission" date="2022-09" db="EMBL/GenBank/DDBJ databases">
        <authorList>
            <person name="Palmer J.M."/>
        </authorList>
    </citation>
    <scope>NUCLEOTIDE SEQUENCE [LARGE SCALE GENOMIC DNA]</scope>
    <source>
        <strain evidence="3 4">DSM 7382</strain>
    </source>
</reference>
<evidence type="ECO:0000256" key="1">
    <source>
        <dbReference type="SAM" id="MobiDB-lite"/>
    </source>
</evidence>
<dbReference type="PANTHER" id="PTHR47349">
    <property type="entry name" value="CHROMOSOME 8, WHOLE GENOME SHOTGUN SEQUENCE"/>
    <property type="match status" value="1"/>
</dbReference>
<sequence length="1260" mass="135054">MSTTTYSDRTPKWRSLSSKKKPKAPTSVSLIFAQPQQGAPLRSAVDNLPAVGIDDSASFISEMSRKRERLQSISSALTLGDQSCVGKEESSSVHKRSRVGSIASANEITPAEYPNAPEAIIDLTMDEPMSVEPSVETQVLTESPEQSPNTTTPSDTQLSIPFPTQARIEPPVQPSPTRSSWFSSFSRSKGKEKAATSSTSTESSETIRSDAHTKKSPTSTAPPTALAVPELSSSESALPTAPIAVPTAMYPRDPAPATPQIAGSPAHGTSNATSISSVDDEVPSLKSSGNSPNNQASIAETVAASALRGTTVNQKPSTTSLNTTSSSGFMLRLPLLGRPKMPLNEAVAAVTNSSSESALTESFSATNGEQAPTDCTPVLKESEIPNKDDIVIGSAADSQQNTPSDSAPTDVKDTTMDHDQQQVVPPSSWWNYLGLAGSSTGTQPSDQTTSVEPIEPQRDAPLKEDTPEPPSAAPLPKSNSCPDLRVTPATPEGVTPQPSTADITAHGDAKPTASADVSPEPLPTQTGSPDAQGRPASLFSADTAKSQGSTWYSPWAWYYGSPPPVSIPTTSEPAVAIDVQPEGDIKTESEIVKEEALARDEPSPPLQTLESNPEIEQSPMSMASNPIESSISTNRSGWASFFMSRALLTKSITDEATNRDENGMEVMDIDDDDEQPVESTSPPGLSKSPDTSVTSAAIVVEKKQQSGSTPISPPGSPTRPQSSKREPKKSSPPAAPLTNSESIKRDTTKPKSTTAVPPRTASPTPSQKSTLSSPGTPARTQQPNLVLPTWSDTFRTLPRSYVPPPPPKPSKSKLSKTFSFVSSALFSGDGPGHGSIKGKEREQPQRDILTFGQELPKALDILGNPKDPYLLDGKCRVVVVGVAGWSPGAVTRTIAGGLPSSSHKFVDMTCSALEKFEQDHDIKFKKITKIPLEGDGTISRKVAKVHAHLLSKHEWIEDLHLADVIFVAAHSQGSVVSIHLLDRTDPGGSYTNTAQYRHSHNDGCYGCSWRYSACFNCTNTENLFSLLQPYIQYFENAAARELFEFQNTESQISKDYVNALRTVMEHGAKVVYVASLNDQVVPIYSGLFTAVSHPRILRALYIDGDAYHSSDFLSNLLVLLIRIMNAGLSDSGLLAHLSEATAGTLSGVGHSTPYEELATFSLAVDYMFLANDGADVRTDLLVEPFNAVNEQNDYEIPWSLRDLIADERVAMFFAKEFGQLRDAFDDWSPKTTILRDIKRKLQPIQRLSAIRGGSFSNSKL</sequence>
<feature type="region of interest" description="Disordered" evidence="1">
    <location>
        <begin position="594"/>
        <end position="632"/>
    </location>
</feature>
<dbReference type="EMBL" id="JASBNA010000081">
    <property type="protein sequence ID" value="KAK7677829.1"/>
    <property type="molecule type" value="Genomic_DNA"/>
</dbReference>
<evidence type="ECO:0000259" key="2">
    <source>
        <dbReference type="Pfam" id="PF26147"/>
    </source>
</evidence>
<feature type="compositionally biased region" description="Basic and acidic residues" evidence="1">
    <location>
        <begin position="652"/>
        <end position="662"/>
    </location>
</feature>
<dbReference type="InterPro" id="IPR058933">
    <property type="entry name" value="YMC020W-like_ab_hydrolase"/>
</dbReference>
<dbReference type="InterPro" id="IPR058934">
    <property type="entry name" value="YMC020W-like"/>
</dbReference>
<feature type="compositionally biased region" description="Polar residues" evidence="1">
    <location>
        <begin position="606"/>
        <end position="632"/>
    </location>
</feature>
<dbReference type="Pfam" id="PF26147">
    <property type="entry name" value="AB_HYDROLASE_YMC0-YMC35"/>
    <property type="match status" value="2"/>
</dbReference>
<feature type="region of interest" description="Disordered" evidence="1">
    <location>
        <begin position="362"/>
        <end position="545"/>
    </location>
</feature>
<feature type="compositionally biased region" description="Polar residues" evidence="1">
    <location>
        <begin position="437"/>
        <end position="451"/>
    </location>
</feature>
<proteinExistence type="predicted"/>
<gene>
    <name evidence="3" type="ORF">QCA50_019141</name>
</gene>
<feature type="compositionally biased region" description="Basic and acidic residues" evidence="1">
    <location>
        <begin position="380"/>
        <end position="390"/>
    </location>
</feature>
<protein>
    <recommendedName>
        <fullName evidence="2">YMC020W-like alpha/beta hydrolase domain-containing protein</fullName>
    </recommendedName>
</protein>
<feature type="compositionally biased region" description="Polar residues" evidence="1">
    <location>
        <begin position="267"/>
        <end position="277"/>
    </location>
</feature>
<feature type="region of interest" description="Disordered" evidence="1">
    <location>
        <begin position="1"/>
        <end position="27"/>
    </location>
</feature>
<accession>A0AAW0FI56</accession>
<feature type="region of interest" description="Disordered" evidence="1">
    <location>
        <begin position="122"/>
        <end position="299"/>
    </location>
</feature>
<feature type="region of interest" description="Disordered" evidence="1">
    <location>
        <begin position="650"/>
        <end position="791"/>
    </location>
</feature>
<comment type="caution">
    <text evidence="3">The sequence shown here is derived from an EMBL/GenBank/DDBJ whole genome shotgun (WGS) entry which is preliminary data.</text>
</comment>
<name>A0AAW0FI56_9APHY</name>
<feature type="compositionally biased region" description="Low complexity" evidence="1">
    <location>
        <begin position="216"/>
        <end position="225"/>
    </location>
</feature>
<feature type="domain" description="YMC020W-like alpha/beta hydrolase" evidence="2">
    <location>
        <begin position="876"/>
        <end position="983"/>
    </location>
</feature>
<feature type="domain" description="YMC020W-like alpha/beta hydrolase" evidence="2">
    <location>
        <begin position="1036"/>
        <end position="1206"/>
    </location>
</feature>
<evidence type="ECO:0000313" key="3">
    <source>
        <dbReference type="EMBL" id="KAK7677829.1"/>
    </source>
</evidence>
<dbReference type="PANTHER" id="PTHR47349:SF1">
    <property type="entry name" value="AER328WP"/>
    <property type="match status" value="1"/>
</dbReference>
<feature type="compositionally biased region" description="Polar residues" evidence="1">
    <location>
        <begin position="396"/>
        <end position="407"/>
    </location>
</feature>
<dbReference type="AlphaFoldDB" id="A0AAW0FI56"/>
<feature type="compositionally biased region" description="Acidic residues" evidence="1">
    <location>
        <begin position="667"/>
        <end position="676"/>
    </location>
</feature>
<evidence type="ECO:0000313" key="4">
    <source>
        <dbReference type="Proteomes" id="UP001385951"/>
    </source>
</evidence>
<dbReference type="Proteomes" id="UP001385951">
    <property type="component" value="Unassembled WGS sequence"/>
</dbReference>
<feature type="compositionally biased region" description="Basic and acidic residues" evidence="1">
    <location>
        <begin position="455"/>
        <end position="466"/>
    </location>
</feature>
<feature type="compositionally biased region" description="Basic and acidic residues" evidence="1">
    <location>
        <begin position="410"/>
        <end position="420"/>
    </location>
</feature>
<feature type="compositionally biased region" description="Low complexity" evidence="1">
    <location>
        <begin position="175"/>
        <end position="187"/>
    </location>
</feature>
<feature type="compositionally biased region" description="Polar residues" evidence="1">
    <location>
        <begin position="285"/>
        <end position="298"/>
    </location>
</feature>
<keyword evidence="4" id="KW-1185">Reference proteome</keyword>
<feature type="compositionally biased region" description="Polar residues" evidence="1">
    <location>
        <begin position="750"/>
        <end position="791"/>
    </location>
</feature>
<feature type="compositionally biased region" description="Polar residues" evidence="1">
    <location>
        <begin position="135"/>
        <end position="159"/>
    </location>
</feature>
<feature type="compositionally biased region" description="Polar residues" evidence="1">
    <location>
        <begin position="677"/>
        <end position="695"/>
    </location>
</feature>
<feature type="compositionally biased region" description="Polar residues" evidence="1">
    <location>
        <begin position="421"/>
        <end position="430"/>
    </location>
</feature>